<proteinExistence type="inferred from homology"/>
<dbReference type="OrthoDB" id="9803101at2"/>
<dbReference type="GO" id="GO:0005829">
    <property type="term" value="C:cytosol"/>
    <property type="evidence" value="ECO:0007669"/>
    <property type="project" value="TreeGrafter"/>
</dbReference>
<dbReference type="InterPro" id="IPR019897">
    <property type="entry name" value="RidA_CS"/>
</dbReference>
<sequence length="188" mass="19333">MTHSASFLAPGRLRVAALSGSALALAALTGCASQPSGSEVLRHRIAGSSFPVAAAIEVPAGATTVYLSGQVPPVVDKALPGNDPLAYGGDTRAQTLGVLRSIESQLKGLGLGMGDIVKMQVFLVADPKKGNVMDFAGFMEGYTQYFGTSAQPRLPVRSAFQIAALANPAWLVEIEVTAVRPPAAGTAR</sequence>
<feature type="chain" id="PRO_5015311617" description="RidA family protein" evidence="2">
    <location>
        <begin position="27"/>
        <end position="188"/>
    </location>
</feature>
<evidence type="ECO:0008006" key="5">
    <source>
        <dbReference type="Google" id="ProtNLM"/>
    </source>
</evidence>
<dbReference type="InterPro" id="IPR006175">
    <property type="entry name" value="YjgF/YER057c/UK114"/>
</dbReference>
<dbReference type="AlphaFoldDB" id="A0A2R3QFG4"/>
<protein>
    <recommendedName>
        <fullName evidence="5">RidA family protein</fullName>
    </recommendedName>
</protein>
<dbReference type="InterPro" id="IPR035959">
    <property type="entry name" value="RutC-like_sf"/>
</dbReference>
<dbReference type="GO" id="GO:0019239">
    <property type="term" value="F:deaminase activity"/>
    <property type="evidence" value="ECO:0007669"/>
    <property type="project" value="TreeGrafter"/>
</dbReference>
<feature type="signal peptide" evidence="2">
    <location>
        <begin position="1"/>
        <end position="26"/>
    </location>
</feature>
<dbReference type="Pfam" id="PF01042">
    <property type="entry name" value="Ribonuc_L-PSP"/>
    <property type="match status" value="1"/>
</dbReference>
<dbReference type="PANTHER" id="PTHR11803">
    <property type="entry name" value="2-IMINOBUTANOATE/2-IMINOPROPANOATE DEAMINASE RIDA"/>
    <property type="match status" value="1"/>
</dbReference>
<dbReference type="RefSeq" id="WP_106684875.1">
    <property type="nucleotide sequence ID" value="NZ_CP027667.1"/>
</dbReference>
<organism evidence="3 4">
    <name type="scientific">Melaminivora suipulveris</name>
    <dbReference type="NCBI Taxonomy" id="2109913"/>
    <lineage>
        <taxon>Bacteria</taxon>
        <taxon>Pseudomonadati</taxon>
        <taxon>Pseudomonadota</taxon>
        <taxon>Betaproteobacteria</taxon>
        <taxon>Burkholderiales</taxon>
        <taxon>Comamonadaceae</taxon>
        <taxon>Melaminivora</taxon>
    </lineage>
</organism>
<dbReference type="PROSITE" id="PS01094">
    <property type="entry name" value="UPF0076"/>
    <property type="match status" value="1"/>
</dbReference>
<evidence type="ECO:0000256" key="2">
    <source>
        <dbReference type="SAM" id="SignalP"/>
    </source>
</evidence>
<evidence type="ECO:0000256" key="1">
    <source>
        <dbReference type="ARBA" id="ARBA00010552"/>
    </source>
</evidence>
<keyword evidence="4" id="KW-1185">Reference proteome</keyword>
<dbReference type="CDD" id="cd06151">
    <property type="entry name" value="YjgF_YER057c_UK114_like_3"/>
    <property type="match status" value="1"/>
</dbReference>
<dbReference type="PANTHER" id="PTHR11803:SF59">
    <property type="entry name" value="ENDORIBONUCLEASE"/>
    <property type="match status" value="1"/>
</dbReference>
<evidence type="ECO:0000313" key="4">
    <source>
        <dbReference type="Proteomes" id="UP000237925"/>
    </source>
</evidence>
<evidence type="ECO:0000313" key="3">
    <source>
        <dbReference type="EMBL" id="AVO50424.1"/>
    </source>
</evidence>
<keyword evidence="2" id="KW-0732">Signal</keyword>
<comment type="similarity">
    <text evidence="1">Belongs to the RutC family.</text>
</comment>
<dbReference type="EMBL" id="CP027667">
    <property type="protein sequence ID" value="AVO50424.1"/>
    <property type="molecule type" value="Genomic_DNA"/>
</dbReference>
<dbReference type="KEGG" id="mela:C6568_15145"/>
<gene>
    <name evidence="3" type="ORF">C6568_15145</name>
</gene>
<name>A0A2R3QFG4_9BURK</name>
<reference evidence="3 4" key="1">
    <citation type="submission" date="2018-03" db="EMBL/GenBank/DDBJ databases">
        <title>Genome sequencing of Melaminivora sp.</title>
        <authorList>
            <person name="Kim S.-J."/>
            <person name="Heo J."/>
            <person name="Ahn J.-H."/>
            <person name="Kwon S.-W."/>
        </authorList>
    </citation>
    <scope>NUCLEOTIDE SEQUENCE [LARGE SCALE GENOMIC DNA]</scope>
    <source>
        <strain evidence="3 4">SC2-9</strain>
    </source>
</reference>
<dbReference type="SUPFAM" id="SSF55298">
    <property type="entry name" value="YjgF-like"/>
    <property type="match status" value="1"/>
</dbReference>
<accession>A0A2R3QFG4</accession>
<dbReference type="Gene3D" id="3.30.1330.40">
    <property type="entry name" value="RutC-like"/>
    <property type="match status" value="1"/>
</dbReference>
<dbReference type="Proteomes" id="UP000237925">
    <property type="component" value="Chromosome"/>
</dbReference>